<evidence type="ECO:0000313" key="2">
    <source>
        <dbReference type="EMBL" id="OUK02757.1"/>
    </source>
</evidence>
<dbReference type="NCBIfam" id="TIGR01167">
    <property type="entry name" value="LPXTG_anchor"/>
    <property type="match status" value="1"/>
</dbReference>
<protein>
    <recommendedName>
        <fullName evidence="4">Gram-positive cocci surface proteins LPxTG domain-containing protein</fullName>
    </recommendedName>
</protein>
<dbReference type="Proteomes" id="UP000194606">
    <property type="component" value="Unassembled WGS sequence"/>
</dbReference>
<sequence>MFRKTIQILLFVPVLALYIVGNNQIAHADTAASVVSRSSIVFDKTYIPQPDSPVRPVIPDGNRPVTKYSPSGQLPRTGEEAGIGWQWLGIGLLITSLSIKINRRKLGE</sequence>
<feature type="region of interest" description="Disordered" evidence="1">
    <location>
        <begin position="52"/>
        <end position="75"/>
    </location>
</feature>
<comment type="caution">
    <text evidence="2">The sequence shown here is derived from an EMBL/GenBank/DDBJ whole genome shotgun (WGS) entry which is preliminary data.</text>
</comment>
<dbReference type="AlphaFoldDB" id="A0A252CAE1"/>
<organism evidence="2 3">
    <name type="scientific">Lactococcus petauri</name>
    <dbReference type="NCBI Taxonomy" id="1940789"/>
    <lineage>
        <taxon>Bacteria</taxon>
        <taxon>Bacillati</taxon>
        <taxon>Bacillota</taxon>
        <taxon>Bacilli</taxon>
        <taxon>Lactobacillales</taxon>
        <taxon>Streptococcaceae</taxon>
        <taxon>Lactococcus</taxon>
    </lineage>
</organism>
<dbReference type="EMBL" id="MUIZ01000014">
    <property type="protein sequence ID" value="OUK02757.1"/>
    <property type="molecule type" value="Genomic_DNA"/>
</dbReference>
<name>A0A252CAE1_9LACT</name>
<evidence type="ECO:0008006" key="4">
    <source>
        <dbReference type="Google" id="ProtNLM"/>
    </source>
</evidence>
<proteinExistence type="predicted"/>
<accession>A0A252CAE1</accession>
<evidence type="ECO:0000256" key="1">
    <source>
        <dbReference type="SAM" id="MobiDB-lite"/>
    </source>
</evidence>
<dbReference type="RefSeq" id="WP_086583333.1">
    <property type="nucleotide sequence ID" value="NZ_MUIZ01000014.1"/>
</dbReference>
<gene>
    <name evidence="2" type="ORF">BZZ03_11210</name>
</gene>
<evidence type="ECO:0000313" key="3">
    <source>
        <dbReference type="Proteomes" id="UP000194606"/>
    </source>
</evidence>
<reference evidence="2 3" key="1">
    <citation type="submission" date="2017-02" db="EMBL/GenBank/DDBJ databases">
        <authorList>
            <person name="Peterson S.W."/>
        </authorList>
    </citation>
    <scope>NUCLEOTIDE SEQUENCE [LARGE SCALE GENOMIC DNA]</scope>
    <source>
        <strain evidence="2">159469</strain>
    </source>
</reference>